<proteinExistence type="predicted"/>
<keyword evidence="1" id="KW-0812">Transmembrane</keyword>
<organism evidence="2 3">
    <name type="scientific">Aminobacter carboxidus</name>
    <dbReference type="NCBI Taxonomy" id="376165"/>
    <lineage>
        <taxon>Bacteria</taxon>
        <taxon>Pseudomonadati</taxon>
        <taxon>Pseudomonadota</taxon>
        <taxon>Alphaproteobacteria</taxon>
        <taxon>Hyphomicrobiales</taxon>
        <taxon>Phyllobacteriaceae</taxon>
        <taxon>Aminobacter</taxon>
    </lineage>
</organism>
<comment type="caution">
    <text evidence="2">The sequence shown here is derived from an EMBL/GenBank/DDBJ whole genome shotgun (WGS) entry which is preliminary data.</text>
</comment>
<dbReference type="AlphaFoldDB" id="A0A8E2BAJ2"/>
<name>A0A8E2BAJ2_9HYPH</name>
<dbReference type="Proteomes" id="UP000532373">
    <property type="component" value="Unassembled WGS sequence"/>
</dbReference>
<keyword evidence="1" id="KW-1133">Transmembrane helix</keyword>
<dbReference type="RefSeq" id="WP_184768086.1">
    <property type="nucleotide sequence ID" value="NZ_JACHGI010000002.1"/>
</dbReference>
<sequence>MAAGDDTDNPRMVEKSAIEEFPLDEAGSGECRQILRDLLPKLKERAGKEAGEYSSLVWEAVSDLRLIQDALWQNVGAIDDSEKKYAPGTLWAWPSQEALQRPPSNWHDRSPANMDSLDRALVGYLQCPWLQHNLVDVSAINAFIFTELAIALEDVRTGAALGVPNLSYIFSGGNVFAQLGLAVCGRIVGFLLRWVMLPAIALGLLAYNYETGALVTIGLWALYLLYRVIMVPARWKARGARKAAAKKADEIIAAMLKAWHAARHSTLNPTRLKELVVAAEGHGILYRPVLHTLLDRAIQRDPAALTRR</sequence>
<keyword evidence="1" id="KW-0472">Membrane</keyword>
<reference evidence="2 3" key="1">
    <citation type="submission" date="2020-08" db="EMBL/GenBank/DDBJ databases">
        <title>Genomic Encyclopedia of Type Strains, Phase IV (KMG-IV): sequencing the most valuable type-strain genomes for metagenomic binning, comparative biology and taxonomic classification.</title>
        <authorList>
            <person name="Goeker M."/>
        </authorList>
    </citation>
    <scope>NUCLEOTIDE SEQUENCE [LARGE SCALE GENOMIC DNA]</scope>
    <source>
        <strain evidence="2 3">DSM 17454</strain>
    </source>
</reference>
<gene>
    <name evidence="2" type="ORF">HNQ96_001434</name>
</gene>
<feature type="transmembrane region" description="Helical" evidence="1">
    <location>
        <begin position="213"/>
        <end position="233"/>
    </location>
</feature>
<accession>A0A8E2BAJ2</accession>
<dbReference type="EMBL" id="JACHGI010000002">
    <property type="protein sequence ID" value="MBB6465576.1"/>
    <property type="molecule type" value="Genomic_DNA"/>
</dbReference>
<protein>
    <submittedName>
        <fullName evidence="2">Uncharacterized protein</fullName>
    </submittedName>
</protein>
<evidence type="ECO:0000313" key="2">
    <source>
        <dbReference type="EMBL" id="MBB6465576.1"/>
    </source>
</evidence>
<evidence type="ECO:0000313" key="3">
    <source>
        <dbReference type="Proteomes" id="UP000532373"/>
    </source>
</evidence>
<evidence type="ECO:0000256" key="1">
    <source>
        <dbReference type="SAM" id="Phobius"/>
    </source>
</evidence>